<evidence type="ECO:0000313" key="2">
    <source>
        <dbReference type="Proteomes" id="UP000085678"/>
    </source>
</evidence>
<name>A0A1S3IWY7_LINAN</name>
<dbReference type="GeneID" id="106168148"/>
<dbReference type="Pfam" id="PF00811">
    <property type="entry name" value="Ependymin"/>
    <property type="match status" value="1"/>
</dbReference>
<dbReference type="GO" id="GO:0007160">
    <property type="term" value="P:cell-matrix adhesion"/>
    <property type="evidence" value="ECO:0007669"/>
    <property type="project" value="InterPro"/>
</dbReference>
<dbReference type="GO" id="GO:0005764">
    <property type="term" value="C:lysosome"/>
    <property type="evidence" value="ECO:0007669"/>
    <property type="project" value="TreeGrafter"/>
</dbReference>
<dbReference type="OrthoDB" id="6084362at2759"/>
<accession>A0A1S3IWY7</accession>
<dbReference type="OMA" id="LGANICC"/>
<dbReference type="InterPro" id="IPR001299">
    <property type="entry name" value="Ependymin"/>
</dbReference>
<feature type="chain" id="PRO_5010380316" evidence="1">
    <location>
        <begin position="21"/>
        <end position="207"/>
    </location>
</feature>
<dbReference type="PANTHER" id="PTHR10697">
    <property type="entry name" value="MAMMALIAN EPENDYMIN-RELATED PROTEIN 1"/>
    <property type="match status" value="1"/>
</dbReference>
<organism evidence="2 3">
    <name type="scientific">Lingula anatina</name>
    <name type="common">Brachiopod</name>
    <name type="synonym">Lingula unguis</name>
    <dbReference type="NCBI Taxonomy" id="7574"/>
    <lineage>
        <taxon>Eukaryota</taxon>
        <taxon>Metazoa</taxon>
        <taxon>Spiralia</taxon>
        <taxon>Lophotrochozoa</taxon>
        <taxon>Brachiopoda</taxon>
        <taxon>Linguliformea</taxon>
        <taxon>Lingulata</taxon>
        <taxon>Lingulida</taxon>
        <taxon>Linguloidea</taxon>
        <taxon>Lingulidae</taxon>
        <taxon>Lingula</taxon>
    </lineage>
</organism>
<evidence type="ECO:0000256" key="1">
    <source>
        <dbReference type="SAM" id="SignalP"/>
    </source>
</evidence>
<dbReference type="Proteomes" id="UP000085678">
    <property type="component" value="Unplaced"/>
</dbReference>
<dbReference type="InParanoid" id="A0A1S3IWY7"/>
<dbReference type="AlphaFoldDB" id="A0A1S3IWY7"/>
<dbReference type="GO" id="GO:0005576">
    <property type="term" value="C:extracellular region"/>
    <property type="evidence" value="ECO:0007669"/>
    <property type="project" value="InterPro"/>
</dbReference>
<reference evidence="3" key="1">
    <citation type="submission" date="2025-08" db="UniProtKB">
        <authorList>
            <consortium name="RefSeq"/>
        </authorList>
    </citation>
    <scope>IDENTIFICATION</scope>
    <source>
        <tissue evidence="3">Gonads</tissue>
    </source>
</reference>
<protein>
    <submittedName>
        <fullName evidence="3">Mammalian ependymin-related protein 1-like</fullName>
    </submittedName>
</protein>
<evidence type="ECO:0000313" key="3">
    <source>
        <dbReference type="RefSeq" id="XP_013402558.1"/>
    </source>
</evidence>
<sequence>MACKISMWLPFATTAIMVNASPTPCCKPKQWEGLVTLGMANYVHKNDDVSLTRGTINTTYDYLNMREAQVQDFHVSPPFPYYTVKMTVIKDYKKGMQWEIIESNKTCTTRKLNSSMSPPCIPANAQFQGTYLLSQTLEVDRWYVDAPAASQATVYEVESKTCWPVSETRRSTVPDMFRLTSLTFENVTAGIKNPGIFNLPSYCPPGK</sequence>
<proteinExistence type="predicted"/>
<dbReference type="PANTHER" id="PTHR10697:SF13">
    <property type="entry name" value="RICIN B LECTIN DOMAIN-CONTAINING PROTEIN"/>
    <property type="match status" value="1"/>
</dbReference>
<dbReference type="GO" id="GO:0005509">
    <property type="term" value="F:calcium ion binding"/>
    <property type="evidence" value="ECO:0007669"/>
    <property type="project" value="InterPro"/>
</dbReference>
<keyword evidence="2" id="KW-1185">Reference proteome</keyword>
<dbReference type="KEGG" id="lak:106168148"/>
<feature type="signal peptide" evidence="1">
    <location>
        <begin position="1"/>
        <end position="20"/>
    </location>
</feature>
<gene>
    <name evidence="3" type="primary">LOC106168148</name>
</gene>
<keyword evidence="1" id="KW-0732">Signal</keyword>
<dbReference type="RefSeq" id="XP_013402558.1">
    <property type="nucleotide sequence ID" value="XM_013547104.1"/>
</dbReference>